<feature type="region of interest" description="Disordered" evidence="1">
    <location>
        <begin position="1"/>
        <end position="62"/>
    </location>
</feature>
<proteinExistence type="predicted"/>
<protein>
    <submittedName>
        <fullName evidence="2">Uncharacterized protein</fullName>
    </submittedName>
</protein>
<evidence type="ECO:0000313" key="2">
    <source>
        <dbReference type="EMBL" id="CAH0727701.1"/>
    </source>
</evidence>
<dbReference type="EMBL" id="OV170226">
    <property type="protein sequence ID" value="CAH0727701.1"/>
    <property type="molecule type" value="Genomic_DNA"/>
</dbReference>
<sequence>MEKNLGSRCVPPPPPPPCFRSPDPAPSSRPEMPSLPATQRPTNPSRTRGKRPSPPYPPFLGLLPKKRVASSARFKTPALWGTSAVHIAQFAALPARVKPVPPPRSMGLPLRRPYFPSRVLRSVGLRFRAVEPANWRNAQGRSSCAQWERICVRAGV</sequence>
<dbReference type="AlphaFoldDB" id="A0A8J9UWF6"/>
<reference evidence="2" key="1">
    <citation type="submission" date="2021-12" db="EMBL/GenBank/DDBJ databases">
        <authorList>
            <person name="Martin H S."/>
        </authorList>
    </citation>
    <scope>NUCLEOTIDE SEQUENCE</scope>
</reference>
<dbReference type="Proteomes" id="UP000838878">
    <property type="component" value="Chromosome 6"/>
</dbReference>
<organism evidence="2 3">
    <name type="scientific">Brenthis ino</name>
    <name type="common">lesser marbled fritillary</name>
    <dbReference type="NCBI Taxonomy" id="405034"/>
    <lineage>
        <taxon>Eukaryota</taxon>
        <taxon>Metazoa</taxon>
        <taxon>Ecdysozoa</taxon>
        <taxon>Arthropoda</taxon>
        <taxon>Hexapoda</taxon>
        <taxon>Insecta</taxon>
        <taxon>Pterygota</taxon>
        <taxon>Neoptera</taxon>
        <taxon>Endopterygota</taxon>
        <taxon>Lepidoptera</taxon>
        <taxon>Glossata</taxon>
        <taxon>Ditrysia</taxon>
        <taxon>Papilionoidea</taxon>
        <taxon>Nymphalidae</taxon>
        <taxon>Heliconiinae</taxon>
        <taxon>Argynnini</taxon>
        <taxon>Brenthis</taxon>
    </lineage>
</organism>
<feature type="compositionally biased region" description="Polar residues" evidence="1">
    <location>
        <begin position="36"/>
        <end position="46"/>
    </location>
</feature>
<feature type="compositionally biased region" description="Pro residues" evidence="1">
    <location>
        <begin position="10"/>
        <end position="27"/>
    </location>
</feature>
<keyword evidence="3" id="KW-1185">Reference proteome</keyword>
<accession>A0A8J9UWF6</accession>
<name>A0A8J9UWF6_9NEOP</name>
<evidence type="ECO:0000313" key="3">
    <source>
        <dbReference type="Proteomes" id="UP000838878"/>
    </source>
</evidence>
<feature type="non-terminal residue" evidence="2">
    <location>
        <position position="156"/>
    </location>
</feature>
<evidence type="ECO:0000256" key="1">
    <source>
        <dbReference type="SAM" id="MobiDB-lite"/>
    </source>
</evidence>
<gene>
    <name evidence="2" type="ORF">BINO364_LOCUS13006</name>
</gene>